<dbReference type="PANTHER" id="PTHR32196">
    <property type="entry name" value="ABC TRANSPORTER PERMEASE PROTEIN YPHD-RELATED-RELATED"/>
    <property type="match status" value="1"/>
</dbReference>
<keyword evidence="6 8" id="KW-1133">Transmembrane helix</keyword>
<comment type="subcellular location">
    <subcellularLocation>
        <location evidence="1">Cell membrane</location>
        <topology evidence="1">Multi-pass membrane protein</topology>
    </subcellularLocation>
</comment>
<feature type="transmembrane region" description="Helical" evidence="8">
    <location>
        <begin position="15"/>
        <end position="35"/>
    </location>
</feature>
<dbReference type="Pfam" id="PF02653">
    <property type="entry name" value="BPD_transp_2"/>
    <property type="match status" value="1"/>
</dbReference>
<accession>A0ABV0BIC2</accession>
<protein>
    <submittedName>
        <fullName evidence="9">ABC transporter permease</fullName>
    </submittedName>
</protein>
<feature type="transmembrane region" description="Helical" evidence="8">
    <location>
        <begin position="231"/>
        <end position="251"/>
    </location>
</feature>
<dbReference type="PANTHER" id="PTHR32196:SF21">
    <property type="entry name" value="ABC TRANSPORTER PERMEASE PROTEIN YPHD-RELATED"/>
    <property type="match status" value="1"/>
</dbReference>
<keyword evidence="7 8" id="KW-0472">Membrane</keyword>
<reference evidence="9 10" key="1">
    <citation type="submission" date="2024-04" db="EMBL/GenBank/DDBJ databases">
        <title>A novel species isolated from cricket.</title>
        <authorList>
            <person name="Wang H.-C."/>
        </authorList>
    </citation>
    <scope>NUCLEOTIDE SEQUENCE [LARGE SCALE GENOMIC DNA]</scope>
    <source>
        <strain evidence="9 10">WL0021</strain>
    </source>
</reference>
<evidence type="ECO:0000313" key="10">
    <source>
        <dbReference type="Proteomes" id="UP001418637"/>
    </source>
</evidence>
<evidence type="ECO:0000256" key="6">
    <source>
        <dbReference type="ARBA" id="ARBA00022989"/>
    </source>
</evidence>
<evidence type="ECO:0000256" key="5">
    <source>
        <dbReference type="ARBA" id="ARBA00022692"/>
    </source>
</evidence>
<dbReference type="Proteomes" id="UP001418637">
    <property type="component" value="Unassembled WGS sequence"/>
</dbReference>
<name>A0ABV0BIC2_9HYPH</name>
<keyword evidence="4" id="KW-0997">Cell inner membrane</keyword>
<feature type="transmembrane region" description="Helical" evidence="8">
    <location>
        <begin position="314"/>
        <end position="332"/>
    </location>
</feature>
<dbReference type="EMBL" id="JBBYXI010000001">
    <property type="protein sequence ID" value="MEN3929871.1"/>
    <property type="molecule type" value="Genomic_DNA"/>
</dbReference>
<evidence type="ECO:0000256" key="2">
    <source>
        <dbReference type="ARBA" id="ARBA00022448"/>
    </source>
</evidence>
<evidence type="ECO:0000256" key="8">
    <source>
        <dbReference type="SAM" id="Phobius"/>
    </source>
</evidence>
<feature type="transmembrane region" description="Helical" evidence="8">
    <location>
        <begin position="47"/>
        <end position="70"/>
    </location>
</feature>
<dbReference type="CDD" id="cd06579">
    <property type="entry name" value="TM_PBP1_transp_AraH_like"/>
    <property type="match status" value="1"/>
</dbReference>
<feature type="transmembrane region" description="Helical" evidence="8">
    <location>
        <begin position="90"/>
        <end position="114"/>
    </location>
</feature>
<feature type="transmembrane region" description="Helical" evidence="8">
    <location>
        <begin position="263"/>
        <end position="282"/>
    </location>
</feature>
<sequence length="342" mass="36227">MKTASFRLLRRSETAIALILILAMLVIGFINPAFWQLDNLFSLLRSNIILGIMALGVLLVMISGGIDVSFPAFAVAGMYLTIKSMSDPNFIIYIGDVPVFVAFALSAGIGLICGAANAFVIHTFKAIPLIVTLGMASVVRGLLLGIVGTSIVNIGEMPKSLMNFASANMLTLTKADGTTSSLTAMVLIYALLAVVIHCVLKYTMMGRSVYALGGDGEAAKRVGFNTRRTTYFIYCTAGALAGFAGLLYAAMNWQADPRVFGGYDMQVIAAVVLGGASIFGGYGSVLGTVLGVFMFVMVQNSLIIMGIPTTWQRVVIGVIVLLAAAISAWRDYKSRAGIGRLS</sequence>
<proteinExistence type="predicted"/>
<dbReference type="InterPro" id="IPR001851">
    <property type="entry name" value="ABC_transp_permease"/>
</dbReference>
<keyword evidence="3" id="KW-1003">Cell membrane</keyword>
<keyword evidence="10" id="KW-1185">Reference proteome</keyword>
<evidence type="ECO:0000256" key="7">
    <source>
        <dbReference type="ARBA" id="ARBA00023136"/>
    </source>
</evidence>
<evidence type="ECO:0000256" key="4">
    <source>
        <dbReference type="ARBA" id="ARBA00022519"/>
    </source>
</evidence>
<keyword evidence="5 8" id="KW-0812">Transmembrane</keyword>
<keyword evidence="2" id="KW-0813">Transport</keyword>
<evidence type="ECO:0000256" key="1">
    <source>
        <dbReference type="ARBA" id="ARBA00004651"/>
    </source>
</evidence>
<evidence type="ECO:0000256" key="3">
    <source>
        <dbReference type="ARBA" id="ARBA00022475"/>
    </source>
</evidence>
<organism evidence="9 10">
    <name type="scientific">Hohaiivirga grylli</name>
    <dbReference type="NCBI Taxonomy" id="3133970"/>
    <lineage>
        <taxon>Bacteria</taxon>
        <taxon>Pseudomonadati</taxon>
        <taxon>Pseudomonadota</taxon>
        <taxon>Alphaproteobacteria</taxon>
        <taxon>Hyphomicrobiales</taxon>
        <taxon>Methylobacteriaceae</taxon>
        <taxon>Hohaiivirga</taxon>
    </lineage>
</organism>
<evidence type="ECO:0000313" key="9">
    <source>
        <dbReference type="EMBL" id="MEN3929871.1"/>
    </source>
</evidence>
<dbReference type="RefSeq" id="WP_346335851.1">
    <property type="nucleotide sequence ID" value="NZ_JBBYXI010000001.1"/>
</dbReference>
<comment type="caution">
    <text evidence="9">The sequence shown here is derived from an EMBL/GenBank/DDBJ whole genome shotgun (WGS) entry which is preliminary data.</text>
</comment>
<feature type="transmembrane region" description="Helical" evidence="8">
    <location>
        <begin position="126"/>
        <end position="152"/>
    </location>
</feature>
<gene>
    <name evidence="9" type="ORF">WJT86_02195</name>
</gene>
<feature type="transmembrane region" description="Helical" evidence="8">
    <location>
        <begin position="182"/>
        <end position="200"/>
    </location>
</feature>